<reference evidence="3" key="1">
    <citation type="journal article" date="2019" name="Gigascience">
        <title>De novo genome assembly of the endangered Acer yangbiense, a plant species with extremely small populations endemic to Yunnan Province, China.</title>
        <authorList>
            <person name="Yang J."/>
            <person name="Wariss H.M."/>
            <person name="Tao L."/>
            <person name="Zhang R."/>
            <person name="Yun Q."/>
            <person name="Hollingsworth P."/>
            <person name="Dao Z."/>
            <person name="Luo G."/>
            <person name="Guo H."/>
            <person name="Ma Y."/>
            <person name="Sun W."/>
        </authorList>
    </citation>
    <scope>NUCLEOTIDE SEQUENCE [LARGE SCALE GENOMIC DNA]</scope>
    <source>
        <strain evidence="3">cv. br00</strain>
    </source>
</reference>
<evidence type="ECO:0000313" key="3">
    <source>
        <dbReference type="Proteomes" id="UP000326939"/>
    </source>
</evidence>
<evidence type="ECO:0008006" key="4">
    <source>
        <dbReference type="Google" id="ProtNLM"/>
    </source>
</evidence>
<dbReference type="EMBL" id="VDCV01000006">
    <property type="protein sequence ID" value="KAB5551457.1"/>
    <property type="molecule type" value="Genomic_DNA"/>
</dbReference>
<gene>
    <name evidence="2" type="ORF">DKX38_008768</name>
</gene>
<protein>
    <recommendedName>
        <fullName evidence="4">Pectinesterase inhibitor domain-containing protein</fullName>
    </recommendedName>
</protein>
<proteinExistence type="predicted"/>
<dbReference type="AlphaFoldDB" id="A0A5N5M8X5"/>
<dbReference type="Proteomes" id="UP000326939">
    <property type="component" value="Chromosome 6"/>
</dbReference>
<evidence type="ECO:0000313" key="2">
    <source>
        <dbReference type="EMBL" id="KAB5551457.1"/>
    </source>
</evidence>
<accession>A0A5N5M8X5</accession>
<evidence type="ECO:0000256" key="1">
    <source>
        <dbReference type="SAM" id="SignalP"/>
    </source>
</evidence>
<comment type="caution">
    <text evidence="2">The sequence shown here is derived from an EMBL/GenBank/DDBJ whole genome shotgun (WGS) entry which is preliminary data.</text>
</comment>
<feature type="chain" id="PRO_5024296744" description="Pectinesterase inhibitor domain-containing protein" evidence="1">
    <location>
        <begin position="27"/>
        <end position="109"/>
    </location>
</feature>
<keyword evidence="1" id="KW-0732">Signal</keyword>
<keyword evidence="3" id="KW-1185">Reference proteome</keyword>
<sequence length="109" mass="11739">MVRKDTVLVALTCLLVVASIAVCANATAAPRLLATEQVYYPQACLTNEVCVIRDSLKAVAAAFSSEQYQTSAVLEHAAVARNERIVASQHNRTMRSGCGSIYVLAYIAY</sequence>
<feature type="signal peptide" evidence="1">
    <location>
        <begin position="1"/>
        <end position="26"/>
    </location>
</feature>
<name>A0A5N5M8X5_9ROSI</name>
<organism evidence="2 3">
    <name type="scientific">Salix brachista</name>
    <dbReference type="NCBI Taxonomy" id="2182728"/>
    <lineage>
        <taxon>Eukaryota</taxon>
        <taxon>Viridiplantae</taxon>
        <taxon>Streptophyta</taxon>
        <taxon>Embryophyta</taxon>
        <taxon>Tracheophyta</taxon>
        <taxon>Spermatophyta</taxon>
        <taxon>Magnoliopsida</taxon>
        <taxon>eudicotyledons</taxon>
        <taxon>Gunneridae</taxon>
        <taxon>Pentapetalae</taxon>
        <taxon>rosids</taxon>
        <taxon>fabids</taxon>
        <taxon>Malpighiales</taxon>
        <taxon>Salicaceae</taxon>
        <taxon>Saliceae</taxon>
        <taxon>Salix</taxon>
    </lineage>
</organism>